<reference evidence="2 3" key="1">
    <citation type="submission" date="2019-11" db="EMBL/GenBank/DDBJ databases">
        <title>Acidiferrimicrobium australis gen. nov., sp. nov., an acidophilic and obligately heterotrophic, member of the Actinobacteria that catalyses dissimilatory oxido- reduction of iron isolated from metal-rich acidic water in Chile.</title>
        <authorList>
            <person name="Gonzalez D."/>
            <person name="Huber K."/>
            <person name="Hedrich S."/>
            <person name="Rojas-Villalobos C."/>
            <person name="Quatrini R."/>
            <person name="Dinamarca M.A."/>
            <person name="Schwarz A."/>
            <person name="Canales C."/>
            <person name="Nancucheo I."/>
        </authorList>
    </citation>
    <scope>NUCLEOTIDE SEQUENCE [LARGE SCALE GENOMIC DNA]</scope>
    <source>
        <strain evidence="2 3">USS-CCA1</strain>
    </source>
</reference>
<proteinExistence type="predicted"/>
<protein>
    <submittedName>
        <fullName evidence="2">Uncharacterized protein</fullName>
    </submittedName>
</protein>
<keyword evidence="3" id="KW-1185">Reference proteome</keyword>
<gene>
    <name evidence="2" type="ORF">GHK86_09380</name>
</gene>
<keyword evidence="1" id="KW-1133">Transmembrane helix</keyword>
<keyword evidence="1" id="KW-0812">Transmembrane</keyword>
<evidence type="ECO:0000256" key="1">
    <source>
        <dbReference type="SAM" id="Phobius"/>
    </source>
</evidence>
<dbReference type="EMBL" id="WJHE01000435">
    <property type="protein sequence ID" value="MST32926.1"/>
    <property type="molecule type" value="Genomic_DNA"/>
</dbReference>
<name>A0ABW9QTH6_9ACTN</name>
<evidence type="ECO:0000313" key="3">
    <source>
        <dbReference type="Proteomes" id="UP000437736"/>
    </source>
</evidence>
<accession>A0ABW9QTH6</accession>
<organism evidence="2 3">
    <name type="scientific">Acidiferrimicrobium australe</name>
    <dbReference type="NCBI Taxonomy" id="2664430"/>
    <lineage>
        <taxon>Bacteria</taxon>
        <taxon>Bacillati</taxon>
        <taxon>Actinomycetota</taxon>
        <taxon>Acidimicrobiia</taxon>
        <taxon>Acidimicrobiales</taxon>
        <taxon>Acidimicrobiaceae</taxon>
        <taxon>Acidiferrimicrobium</taxon>
    </lineage>
</organism>
<evidence type="ECO:0000313" key="2">
    <source>
        <dbReference type="EMBL" id="MST32926.1"/>
    </source>
</evidence>
<comment type="caution">
    <text evidence="2">The sequence shown here is derived from an EMBL/GenBank/DDBJ whole genome shotgun (WGS) entry which is preliminary data.</text>
</comment>
<sequence>MVKASVVALLLAVAMGVVVSHGLGPAVAWMTQGLQGGPRSLPAQTVRLVSAACAALVFLWWFSSSRRTVVRRGRTS</sequence>
<keyword evidence="1" id="KW-0472">Membrane</keyword>
<dbReference type="Proteomes" id="UP000437736">
    <property type="component" value="Unassembled WGS sequence"/>
</dbReference>
<feature type="transmembrane region" description="Helical" evidence="1">
    <location>
        <begin position="44"/>
        <end position="62"/>
    </location>
</feature>